<dbReference type="CDD" id="cd08946">
    <property type="entry name" value="SDR_e"/>
    <property type="match status" value="1"/>
</dbReference>
<gene>
    <name evidence="3" type="ORF">AsAng_0003550</name>
</gene>
<name>A0A915VKD4_9BACT</name>
<sequence length="598" mass="69220">MKIKADVEQAIQKVLHYFDLFSFPLTIHEIHAFISVECTMDQIENSLKELLEKKAVFLIQDCYALHDSKELVDRKKQGYQRANKELKKAQKIAKIISYFPFVRMVSISGSLSKGYADEHSDIDFFIITSAQNLWTCRSLLHIFKKFTFLVNMQHSFCMNYFIADQHLEIEEQNYFTAIELNTLIPLVGFHYYNQLLAANTWTKSYLPNAVINPQEVPLANSTGIKWLFEKILQSQRLNHFFMHFTDKKWQKKWAKRGISTENYQLAFKTNLYVSKNHPSNNQKTILEQYANKKNKKHILVLGGTGFIGSHFCQQLSYFDPKQFHIHLLIRDQTKVANYPAHTTVYYGDLKTFNWNKLHHFPDYVFHFARLNSSAGKWGRKLAARNGKKANNRLLKFLKSKKGAVQVIYLSGSLMYGNHLAPITESTGLNPISFAKEYIAAEMPFLEAQKEVNNLKITLVRVPWVLGNGSWFSAFFKQHIAKHRQVPQYGNGQNIMSFITVNDLVACLLNLIHHPYKDTINLSYATPLTQSDFVQLIAQKVNLPIDQIPLEKSFERAIVEAFECNINLSSNYTDFDPILKQQQLEVVLEQELGLILKNI</sequence>
<dbReference type="RefSeq" id="WP_264791021.1">
    <property type="nucleotide sequence ID" value="NZ_AP026867.1"/>
</dbReference>
<dbReference type="GO" id="GO:0004029">
    <property type="term" value="F:aldehyde dehydrogenase (NAD+) activity"/>
    <property type="evidence" value="ECO:0007669"/>
    <property type="project" value="TreeGrafter"/>
</dbReference>
<evidence type="ECO:0000256" key="1">
    <source>
        <dbReference type="SAM" id="Coils"/>
    </source>
</evidence>
<dbReference type="Gene3D" id="3.40.50.720">
    <property type="entry name" value="NAD(P)-binding Rossmann-like Domain"/>
    <property type="match status" value="1"/>
</dbReference>
<dbReference type="KEGG" id="aup:AsAng_0003550"/>
<dbReference type="InterPro" id="IPR036291">
    <property type="entry name" value="NAD(P)-bd_dom_sf"/>
</dbReference>
<dbReference type="InterPro" id="IPR043519">
    <property type="entry name" value="NT_sf"/>
</dbReference>
<dbReference type="Proteomes" id="UP001060919">
    <property type="component" value="Chromosome"/>
</dbReference>
<dbReference type="AlphaFoldDB" id="A0A915VKD4"/>
<organism evidence="3 4">
    <name type="scientific">Aureispira anguillae</name>
    <dbReference type="NCBI Taxonomy" id="2864201"/>
    <lineage>
        <taxon>Bacteria</taxon>
        <taxon>Pseudomonadati</taxon>
        <taxon>Bacteroidota</taxon>
        <taxon>Saprospiria</taxon>
        <taxon>Saprospirales</taxon>
        <taxon>Saprospiraceae</taxon>
        <taxon>Aureispira</taxon>
    </lineage>
</organism>
<dbReference type="GO" id="GO:0005737">
    <property type="term" value="C:cytoplasm"/>
    <property type="evidence" value="ECO:0007669"/>
    <property type="project" value="TreeGrafter"/>
</dbReference>
<keyword evidence="4" id="KW-1185">Reference proteome</keyword>
<evidence type="ECO:0000313" key="3">
    <source>
        <dbReference type="EMBL" id="BDS09651.1"/>
    </source>
</evidence>
<dbReference type="SUPFAM" id="SSF81301">
    <property type="entry name" value="Nucleotidyltransferase"/>
    <property type="match status" value="1"/>
</dbReference>
<accession>A0A915VKD4</accession>
<dbReference type="InterPro" id="IPR051783">
    <property type="entry name" value="NAD(P)-dependent_oxidoreduct"/>
</dbReference>
<evidence type="ECO:0000259" key="2">
    <source>
        <dbReference type="Pfam" id="PF01370"/>
    </source>
</evidence>
<proteinExistence type="predicted"/>
<keyword evidence="1" id="KW-0175">Coiled coil</keyword>
<feature type="coiled-coil region" evidence="1">
    <location>
        <begin position="40"/>
        <end position="92"/>
    </location>
</feature>
<dbReference type="SUPFAM" id="SSF51735">
    <property type="entry name" value="NAD(P)-binding Rossmann-fold domains"/>
    <property type="match status" value="1"/>
</dbReference>
<protein>
    <submittedName>
        <fullName evidence="3">NAD-dependent epimerase/dehydratase family protein</fullName>
    </submittedName>
</protein>
<dbReference type="InterPro" id="IPR001509">
    <property type="entry name" value="Epimerase_deHydtase"/>
</dbReference>
<dbReference type="EMBL" id="AP026867">
    <property type="protein sequence ID" value="BDS09651.1"/>
    <property type="molecule type" value="Genomic_DNA"/>
</dbReference>
<dbReference type="Gene3D" id="3.30.460.10">
    <property type="entry name" value="Beta Polymerase, domain 2"/>
    <property type="match status" value="1"/>
</dbReference>
<dbReference type="Pfam" id="PF01370">
    <property type="entry name" value="Epimerase"/>
    <property type="match status" value="1"/>
</dbReference>
<dbReference type="PANTHER" id="PTHR48079">
    <property type="entry name" value="PROTEIN YEEZ"/>
    <property type="match status" value="1"/>
</dbReference>
<evidence type="ECO:0000313" key="4">
    <source>
        <dbReference type="Proteomes" id="UP001060919"/>
    </source>
</evidence>
<dbReference type="PANTHER" id="PTHR48079:SF6">
    <property type="entry name" value="NAD(P)-BINDING DOMAIN-CONTAINING PROTEIN-RELATED"/>
    <property type="match status" value="1"/>
</dbReference>
<feature type="domain" description="NAD-dependent epimerase/dehydratase" evidence="2">
    <location>
        <begin position="298"/>
        <end position="516"/>
    </location>
</feature>
<dbReference type="CDD" id="cd05403">
    <property type="entry name" value="NT_KNTase_like"/>
    <property type="match status" value="1"/>
</dbReference>
<reference evidence="3" key="1">
    <citation type="submission" date="2022-09" db="EMBL/GenBank/DDBJ databases">
        <title>Aureispira anguillicida sp. nov., isolated from Leptocephalus of Japanese eel Anguilla japonica.</title>
        <authorList>
            <person name="Yuasa K."/>
            <person name="Mekata T."/>
            <person name="Ikunari K."/>
        </authorList>
    </citation>
    <scope>NUCLEOTIDE SEQUENCE</scope>
    <source>
        <strain evidence="3">EL160426</strain>
    </source>
</reference>